<evidence type="ECO:0000313" key="3">
    <source>
        <dbReference type="EMBL" id="MDW0116353.1"/>
    </source>
</evidence>
<reference evidence="3 4" key="1">
    <citation type="submission" date="2023-06" db="EMBL/GenBank/DDBJ databases">
        <title>Sporosarcina sp. nov., isolated from Korean traditional fermented seafood 'Jeotgal'.</title>
        <authorList>
            <person name="Yang A.I."/>
            <person name="Shin N.-R."/>
        </authorList>
    </citation>
    <scope>NUCLEOTIDE SEQUENCE [LARGE SCALE GENOMIC DNA]</scope>
    <source>
        <strain evidence="3 4">KCTC43456</strain>
    </source>
</reference>
<keyword evidence="4" id="KW-1185">Reference proteome</keyword>
<evidence type="ECO:0000256" key="1">
    <source>
        <dbReference type="ARBA" id="ARBA00004196"/>
    </source>
</evidence>
<comment type="caution">
    <text evidence="3">The sequence shown here is derived from an EMBL/GenBank/DDBJ whole genome shotgun (WGS) entry which is preliminary data.</text>
</comment>
<accession>A0AAW9A9J5</accession>
<comment type="subcellular location">
    <subcellularLocation>
        <location evidence="1">Cell envelope</location>
    </subcellularLocation>
</comment>
<dbReference type="InterPro" id="IPR050465">
    <property type="entry name" value="UPF0194_transport"/>
</dbReference>
<dbReference type="GO" id="GO:0030313">
    <property type="term" value="C:cell envelope"/>
    <property type="evidence" value="ECO:0007669"/>
    <property type="project" value="UniProtKB-SubCell"/>
</dbReference>
<keyword evidence="2" id="KW-0175">Coiled coil</keyword>
<protein>
    <submittedName>
        <fullName evidence="3">Efflux RND transporter periplasmic adaptor subunit</fullName>
    </submittedName>
</protein>
<dbReference type="SUPFAM" id="SSF51230">
    <property type="entry name" value="Single hybrid motif"/>
    <property type="match status" value="1"/>
</dbReference>
<dbReference type="EMBL" id="JAUBDJ010000002">
    <property type="protein sequence ID" value="MDW0116353.1"/>
    <property type="molecule type" value="Genomic_DNA"/>
</dbReference>
<sequence>MNKRMSITVALIISMFIAVNVHLLFSKNSMISKSVYVNKYERMTPGHFVEEIHKEGLVSPEGIFTVYVGDDDTIEEWLVKEGDKVRIGDEIALLQTEQADNQLIAWRAEEEGLLEQRNAIESILSSLESERWTDEDNTSVNTTETLDETDIELNVNVQVSQDGTYAQAIAEAERELSGINRKLTVVQTQLTQTSARPALVSPVDGTVANVNKYGTTLATELYSDTKVISTYVSLDEWQKVEVGDFVSIQQNNLDTVIEGAVLAVSEVPATDDRWRQAYDQLDTKERKNPLELYEIRIQPANELSTLPFGANVNAKIVVNEADAVTIKIHWLESYTNNTAIAWKLNDHGRATKTEIIIPFESTNRAVVTDGLKIGDVVIYDDDLSKYSTPFKVFFPFPLELPEKEQWRGFGWKNYLKYGISQ</sequence>
<dbReference type="Gene3D" id="2.40.50.100">
    <property type="match status" value="1"/>
</dbReference>
<dbReference type="PANTHER" id="PTHR32347:SF23">
    <property type="entry name" value="BLL5650 PROTEIN"/>
    <property type="match status" value="1"/>
</dbReference>
<evidence type="ECO:0000256" key="2">
    <source>
        <dbReference type="ARBA" id="ARBA00023054"/>
    </source>
</evidence>
<dbReference type="Proteomes" id="UP001271648">
    <property type="component" value="Unassembled WGS sequence"/>
</dbReference>
<dbReference type="InterPro" id="IPR011053">
    <property type="entry name" value="Single_hybrid_motif"/>
</dbReference>
<dbReference type="PANTHER" id="PTHR32347">
    <property type="entry name" value="EFFLUX SYSTEM COMPONENT YKNX-RELATED"/>
    <property type="match status" value="1"/>
</dbReference>
<evidence type="ECO:0000313" key="4">
    <source>
        <dbReference type="Proteomes" id="UP001271648"/>
    </source>
</evidence>
<dbReference type="RefSeq" id="WP_317940381.1">
    <property type="nucleotide sequence ID" value="NZ_JAUBDJ010000002.1"/>
</dbReference>
<proteinExistence type="predicted"/>
<gene>
    <name evidence="3" type="ORF">QTL97_05360</name>
</gene>
<dbReference type="AlphaFoldDB" id="A0AAW9A9J5"/>
<organism evidence="3 4">
    <name type="scientific">Sporosarcina thermotolerans</name>
    <dbReference type="NCBI Taxonomy" id="633404"/>
    <lineage>
        <taxon>Bacteria</taxon>
        <taxon>Bacillati</taxon>
        <taxon>Bacillota</taxon>
        <taxon>Bacilli</taxon>
        <taxon>Bacillales</taxon>
        <taxon>Caryophanaceae</taxon>
        <taxon>Sporosarcina</taxon>
    </lineage>
</organism>
<name>A0AAW9A9J5_9BACL</name>